<sequence>MVFQVIDNPDFNKFRARAGFKNAEFRLLAGLFSRAASAKALMDMAVDVDFEEGTCTISYYKTQYEPYLSFVVRHVGPRTTMYEVYKTEKGQLVKSGLFQRAFERLEQEIEVLMPPVI</sequence>
<organism evidence="1 2">
    <name type="scientific">Micavibrio aeruginosavorus</name>
    <dbReference type="NCBI Taxonomy" id="349221"/>
    <lineage>
        <taxon>Bacteria</taxon>
        <taxon>Pseudomonadati</taxon>
        <taxon>Bdellovibrionota</taxon>
        <taxon>Bdellovibrionia</taxon>
        <taxon>Bdellovibrionales</taxon>
        <taxon>Pseudobdellovibrionaceae</taxon>
        <taxon>Micavibrio</taxon>
    </lineage>
</organism>
<accession>A0A7T5R3C2</accession>
<dbReference type="AlphaFoldDB" id="A0A7T5R3C2"/>
<evidence type="ECO:0000313" key="1">
    <source>
        <dbReference type="EMBL" id="QQG36669.1"/>
    </source>
</evidence>
<evidence type="ECO:0000313" key="2">
    <source>
        <dbReference type="Proteomes" id="UP000595362"/>
    </source>
</evidence>
<gene>
    <name evidence="1" type="ORF">HYS17_02535</name>
</gene>
<reference evidence="1 2" key="1">
    <citation type="submission" date="2020-07" db="EMBL/GenBank/DDBJ databases">
        <title>Huge and variable diversity of episymbiotic CPR bacteria and DPANN archaea in groundwater ecosystems.</title>
        <authorList>
            <person name="He C.Y."/>
            <person name="Keren R."/>
            <person name="Whittaker M."/>
            <person name="Farag I.F."/>
            <person name="Doudna J."/>
            <person name="Cate J.H.D."/>
            <person name="Banfield J.F."/>
        </authorList>
    </citation>
    <scope>NUCLEOTIDE SEQUENCE [LARGE SCALE GENOMIC DNA]</scope>
    <source>
        <strain evidence="1">NC_groundwater_70_Ag_B-0.1um_54_66</strain>
    </source>
</reference>
<protein>
    <submittedName>
        <fullName evidence="1">Uncharacterized protein</fullName>
    </submittedName>
</protein>
<proteinExistence type="predicted"/>
<dbReference type="EMBL" id="CP066681">
    <property type="protein sequence ID" value="QQG36669.1"/>
    <property type="molecule type" value="Genomic_DNA"/>
</dbReference>
<dbReference type="Proteomes" id="UP000595362">
    <property type="component" value="Chromosome"/>
</dbReference>
<name>A0A7T5R3C2_9BACT</name>